<keyword evidence="10" id="KW-1185">Reference proteome</keyword>
<evidence type="ECO:0000256" key="3">
    <source>
        <dbReference type="ARBA" id="ARBA00022692"/>
    </source>
</evidence>
<dbReference type="AlphaFoldDB" id="A0A1S7QJV3"/>
<dbReference type="PANTHER" id="PTHR35007">
    <property type="entry name" value="INTEGRAL MEMBRANE PROTEIN-RELATED"/>
    <property type="match status" value="1"/>
</dbReference>
<reference evidence="10" key="1">
    <citation type="submission" date="2016-01" db="EMBL/GenBank/DDBJ databases">
        <authorList>
            <person name="Regsiter A."/>
            <person name="william w."/>
        </authorList>
    </citation>
    <scope>NUCLEOTIDE SEQUENCE [LARGE SCALE GENOMIC DNA]</scope>
    <source>
        <strain evidence="10">CFBP 6623</strain>
    </source>
</reference>
<feature type="transmembrane region" description="Helical" evidence="7">
    <location>
        <begin position="15"/>
        <end position="36"/>
    </location>
</feature>
<keyword evidence="3 7" id="KW-0812">Transmembrane</keyword>
<evidence type="ECO:0000313" key="10">
    <source>
        <dbReference type="Proteomes" id="UP000191988"/>
    </source>
</evidence>
<dbReference type="Pfam" id="PF00482">
    <property type="entry name" value="T2SSF"/>
    <property type="match status" value="1"/>
</dbReference>
<feature type="transmembrane region" description="Helical" evidence="7">
    <location>
        <begin position="300"/>
        <end position="322"/>
    </location>
</feature>
<dbReference type="PANTHER" id="PTHR35007:SF2">
    <property type="entry name" value="PILUS ASSEMBLE PROTEIN"/>
    <property type="match status" value="1"/>
</dbReference>
<evidence type="ECO:0000256" key="6">
    <source>
        <dbReference type="SAM" id="MobiDB-lite"/>
    </source>
</evidence>
<evidence type="ECO:0000256" key="2">
    <source>
        <dbReference type="ARBA" id="ARBA00022475"/>
    </source>
</evidence>
<dbReference type="GO" id="GO:0005886">
    <property type="term" value="C:plasma membrane"/>
    <property type="evidence" value="ECO:0007669"/>
    <property type="project" value="UniProtKB-SubCell"/>
</dbReference>
<proteinExistence type="predicted"/>
<feature type="transmembrane region" description="Helical" evidence="7">
    <location>
        <begin position="147"/>
        <end position="170"/>
    </location>
</feature>
<evidence type="ECO:0000256" key="4">
    <source>
        <dbReference type="ARBA" id="ARBA00022989"/>
    </source>
</evidence>
<evidence type="ECO:0000259" key="8">
    <source>
        <dbReference type="Pfam" id="PF00482"/>
    </source>
</evidence>
<evidence type="ECO:0000256" key="5">
    <source>
        <dbReference type="ARBA" id="ARBA00023136"/>
    </source>
</evidence>
<feature type="transmembrane region" description="Helical" evidence="7">
    <location>
        <begin position="119"/>
        <end position="141"/>
    </location>
</feature>
<protein>
    <submittedName>
        <fullName evidence="9">Putative pilus assembly protein putative membrane protein</fullName>
    </submittedName>
</protein>
<dbReference type="InterPro" id="IPR018076">
    <property type="entry name" value="T2SS_GspF_dom"/>
</dbReference>
<feature type="compositionally biased region" description="Basic and acidic residues" evidence="6">
    <location>
        <begin position="59"/>
        <end position="72"/>
    </location>
</feature>
<comment type="subcellular location">
    <subcellularLocation>
        <location evidence="1">Cell membrane</location>
        <topology evidence="1">Multi-pass membrane protein</topology>
    </subcellularLocation>
</comment>
<evidence type="ECO:0000256" key="7">
    <source>
        <dbReference type="SAM" id="Phobius"/>
    </source>
</evidence>
<evidence type="ECO:0000313" key="9">
    <source>
        <dbReference type="EMBL" id="CUX38089.1"/>
    </source>
</evidence>
<keyword evidence="4 7" id="KW-1133">Transmembrane helix</keyword>
<feature type="domain" description="Type II secretion system protein GspF" evidence="8">
    <location>
        <begin position="189"/>
        <end position="317"/>
    </location>
</feature>
<dbReference type="STRING" id="1183432.AGR3A_Cc430116"/>
<name>A0A1S7QJV3_9HYPH</name>
<dbReference type="RefSeq" id="WP_046799210.1">
    <property type="nucleotide sequence ID" value="NZ_LT009723.1"/>
</dbReference>
<keyword evidence="2" id="KW-1003">Cell membrane</keyword>
<keyword evidence="5 7" id="KW-0472">Membrane</keyword>
<accession>A0A1S7QJV3</accession>
<dbReference type="EMBL" id="FBWK01000038">
    <property type="protein sequence ID" value="CUX38089.1"/>
    <property type="molecule type" value="Genomic_DNA"/>
</dbReference>
<evidence type="ECO:0000256" key="1">
    <source>
        <dbReference type="ARBA" id="ARBA00004651"/>
    </source>
</evidence>
<sequence length="329" mass="36839">MTGNLVSRLTDPQTIIAILVTLAVFATLYTLIMPFFERKDFAKRMKAVSTERDVIRSRERERLATTSRDGKTSLRGSNNKSARRIVERFNLQEALADANTMNKLRAAGFRSQNALNTFLAARFVLPFAFLAIAFTWVFVLGNLADKAFVVRLMAVLLFGYIGFYAPNIYVSNAMTKRQGSIKRAWPDALDLMLICIESGVSMEAAMRRVAEEMGEQSPELAEEMMLTTAELSFLQDRRIALENFGMRTQLDGVKSVVQALIQAERYGTPLAQALRVLAQEGRDERMNEAEKKAAALPPKLTVPMIIFFLPVLIAVILGPAIIRVMDTFK</sequence>
<dbReference type="Proteomes" id="UP000191988">
    <property type="component" value="Unassembled WGS sequence"/>
</dbReference>
<gene>
    <name evidence="9" type="ORF">AGR3A_Cc430116</name>
</gene>
<organism evidence="9 10">
    <name type="scientific">Agrobacterium tomkonis CFBP 6623</name>
    <dbReference type="NCBI Taxonomy" id="1183432"/>
    <lineage>
        <taxon>Bacteria</taxon>
        <taxon>Pseudomonadati</taxon>
        <taxon>Pseudomonadota</taxon>
        <taxon>Alphaproteobacteria</taxon>
        <taxon>Hyphomicrobiales</taxon>
        <taxon>Rhizobiaceae</taxon>
        <taxon>Rhizobium/Agrobacterium group</taxon>
        <taxon>Agrobacterium</taxon>
        <taxon>Agrobacterium tumefaciens complex</taxon>
    </lineage>
</organism>
<feature type="region of interest" description="Disordered" evidence="6">
    <location>
        <begin position="59"/>
        <end position="79"/>
    </location>
</feature>